<dbReference type="PANTHER" id="PTHR44688:SF25">
    <property type="entry name" value="HTH LUXR-TYPE DOMAIN-CONTAINING PROTEIN"/>
    <property type="match status" value="1"/>
</dbReference>
<dbReference type="SUPFAM" id="SSF46894">
    <property type="entry name" value="C-terminal effector domain of the bipartite response regulators"/>
    <property type="match status" value="1"/>
</dbReference>
<reference evidence="5 6" key="1">
    <citation type="submission" date="2019-01" db="EMBL/GenBank/DDBJ databases">
        <title>Ktedonosporobacter rubrisoli SCAWS-G2.</title>
        <authorList>
            <person name="Huang Y."/>
            <person name="Yan B."/>
        </authorList>
    </citation>
    <scope>NUCLEOTIDE SEQUENCE [LARGE SCALE GENOMIC DNA]</scope>
    <source>
        <strain evidence="5 6">SCAWS-G2</strain>
    </source>
</reference>
<dbReference type="PRINTS" id="PR00038">
    <property type="entry name" value="HTHLUXR"/>
</dbReference>
<dbReference type="InterPro" id="IPR027417">
    <property type="entry name" value="P-loop_NTPase"/>
</dbReference>
<gene>
    <name evidence="5" type="ORF">EPA93_34375</name>
</gene>
<evidence type="ECO:0000313" key="6">
    <source>
        <dbReference type="Proteomes" id="UP000290365"/>
    </source>
</evidence>
<dbReference type="GO" id="GO:0006355">
    <property type="term" value="P:regulation of DNA-templated transcription"/>
    <property type="evidence" value="ECO:0007669"/>
    <property type="project" value="InterPro"/>
</dbReference>
<dbReference type="GO" id="GO:0016887">
    <property type="term" value="F:ATP hydrolysis activity"/>
    <property type="evidence" value="ECO:0007669"/>
    <property type="project" value="InterPro"/>
</dbReference>
<keyword evidence="2" id="KW-0238">DNA-binding</keyword>
<dbReference type="InterPro" id="IPR036388">
    <property type="entry name" value="WH-like_DNA-bd_sf"/>
</dbReference>
<dbReference type="GO" id="GO:0003677">
    <property type="term" value="F:DNA binding"/>
    <property type="evidence" value="ECO:0007669"/>
    <property type="project" value="UniProtKB-KW"/>
</dbReference>
<evidence type="ECO:0000256" key="2">
    <source>
        <dbReference type="ARBA" id="ARBA00023125"/>
    </source>
</evidence>
<dbReference type="PANTHER" id="PTHR44688">
    <property type="entry name" value="DNA-BINDING TRANSCRIPTIONAL ACTIVATOR DEVR_DOSR"/>
    <property type="match status" value="1"/>
</dbReference>
<dbReference type="InterPro" id="IPR000792">
    <property type="entry name" value="Tscrpt_reg_LuxR_C"/>
</dbReference>
<organism evidence="5 6">
    <name type="scientific">Ktedonosporobacter rubrisoli</name>
    <dbReference type="NCBI Taxonomy" id="2509675"/>
    <lineage>
        <taxon>Bacteria</taxon>
        <taxon>Bacillati</taxon>
        <taxon>Chloroflexota</taxon>
        <taxon>Ktedonobacteria</taxon>
        <taxon>Ktedonobacterales</taxon>
        <taxon>Ktedonosporobacteraceae</taxon>
        <taxon>Ktedonosporobacter</taxon>
    </lineage>
</organism>
<evidence type="ECO:0000313" key="5">
    <source>
        <dbReference type="EMBL" id="QBD80782.1"/>
    </source>
</evidence>
<dbReference type="Pfam" id="PF17874">
    <property type="entry name" value="TPR_MalT"/>
    <property type="match status" value="1"/>
</dbReference>
<dbReference type="InterPro" id="IPR041617">
    <property type="entry name" value="TPR_MalT"/>
</dbReference>
<dbReference type="InterPro" id="IPR049945">
    <property type="entry name" value="AAA_22"/>
</dbReference>
<evidence type="ECO:0000256" key="3">
    <source>
        <dbReference type="ARBA" id="ARBA00023163"/>
    </source>
</evidence>
<keyword evidence="1" id="KW-0805">Transcription regulation</keyword>
<dbReference type="SUPFAM" id="SSF52540">
    <property type="entry name" value="P-loop containing nucleoside triphosphate hydrolases"/>
    <property type="match status" value="1"/>
</dbReference>
<dbReference type="Pfam" id="PF00196">
    <property type="entry name" value="GerE"/>
    <property type="match status" value="1"/>
</dbReference>
<dbReference type="AlphaFoldDB" id="A0A4P6JZ57"/>
<dbReference type="InterPro" id="IPR059106">
    <property type="entry name" value="WHD_MalT"/>
</dbReference>
<dbReference type="Gene3D" id="3.40.50.300">
    <property type="entry name" value="P-loop containing nucleotide triphosphate hydrolases"/>
    <property type="match status" value="1"/>
</dbReference>
<dbReference type="SUPFAM" id="SSF48452">
    <property type="entry name" value="TPR-like"/>
    <property type="match status" value="1"/>
</dbReference>
<dbReference type="Pfam" id="PF25873">
    <property type="entry name" value="WHD_MalT"/>
    <property type="match status" value="1"/>
</dbReference>
<dbReference type="OrthoDB" id="137227at2"/>
<keyword evidence="3" id="KW-0804">Transcription</keyword>
<accession>A0A4P6JZ57</accession>
<proteinExistence type="predicted"/>
<feature type="domain" description="HTH luxR-type" evidence="4">
    <location>
        <begin position="959"/>
        <end position="1024"/>
    </location>
</feature>
<keyword evidence="6" id="KW-1185">Reference proteome</keyword>
<dbReference type="Gene3D" id="1.10.10.10">
    <property type="entry name" value="Winged helix-like DNA-binding domain superfamily/Winged helix DNA-binding domain"/>
    <property type="match status" value="1"/>
</dbReference>
<dbReference type="PROSITE" id="PS00622">
    <property type="entry name" value="HTH_LUXR_1"/>
    <property type="match status" value="1"/>
</dbReference>
<dbReference type="Proteomes" id="UP000290365">
    <property type="component" value="Chromosome"/>
</dbReference>
<dbReference type="RefSeq" id="WP_129891844.1">
    <property type="nucleotide sequence ID" value="NZ_CP035758.1"/>
</dbReference>
<evidence type="ECO:0000256" key="1">
    <source>
        <dbReference type="ARBA" id="ARBA00023015"/>
    </source>
</evidence>
<dbReference type="SMART" id="SM00421">
    <property type="entry name" value="HTH_LUXR"/>
    <property type="match status" value="1"/>
</dbReference>
<name>A0A4P6JZ57_KTERU</name>
<protein>
    <recommendedName>
        <fullName evidence="4">HTH luxR-type domain-containing protein</fullName>
    </recommendedName>
</protein>
<dbReference type="InterPro" id="IPR016032">
    <property type="entry name" value="Sig_transdc_resp-reg_C-effctor"/>
</dbReference>
<dbReference type="EMBL" id="CP035758">
    <property type="protein sequence ID" value="QBD80782.1"/>
    <property type="molecule type" value="Genomic_DNA"/>
</dbReference>
<dbReference type="CDD" id="cd06170">
    <property type="entry name" value="LuxR_C_like"/>
    <property type="match status" value="1"/>
</dbReference>
<sequence length="1026" mass="116810">MARRAIARVISNQLWRLDATGNELAPIEVGAHDWYAWLEAQEASSFAYRTPYGAMTVRRESRQGGWYWYAYRLQGTRLRKVYLGKAGELTPQRLSQAITKLTDKPALTPAEQLTREPQDIALPARGLLKTRLSLPPCPAHLVSRQRLWQALYDGSSRHLTLLYAPAGYGKTTLLSEWVRYNNLPVVWLTLAEEDNEPLRFLTYLLAALQARYAQLGADILNGPLLWQQSSLFEALTEMLNELEGLSEDVLIILDNYHVIESQLVQEAIKFMLDHLPTRVHIILSTRYKPPFSLARLYMHGQVAELRANQLRFTQEEMQAFFRQGSHELTSVNLDCVNQNIEGWAVGLQLALQTARKPGAAPRSLVDLVKNNRYFQDYLVEEVLDYLPEHIRDFLLYTVSLEHFNGSLCRALTGQIEAQQILEQLDHENLFIVALPEQPGWYRYQRLFATALRHYLQQNQPDLIPEIHKRASDWFAEQGFTREAIEHSLSAQDLERAAGLIEQMIHPLLEEGEIETLQRWLTKLPDHILSASPLLCIASAWLIFLTTQALQDFAIWLDTAEESILAQEEQLSPATVASLRGEIIALRTIHKVAYNDFAYAAAACSQILSILPEDKAYARNFVSFALALAYQRGISVSTAWQMWAQVNSDNQVADHALLGPYILQLQAELYAVQGQPFEALKRYQRILSLVKRENIHPAGVICFRVGMLFWDWNNQETARQYLLQAWDIGQQADSSVVMLNSATCLAQIAQIQGRTDEADRWLKHTDVCFQSAGKFEVIDLQAALYAWIELQRGHLDEALLWAQKRVRAGEEASQLNAEEVDLTMAQILVQACHEQADNAVLVQQATDTIERLRTNAETVGKIYDLIIILGLQALLLYSQDKIEDALSVLERSVLLAEPGRYIRLFIDMGEAMEKLLRLLRERYKTVKATERPINLAYVRRLLEAFVQPVPHTRLITTGEERILLDPLSSRELEVLRLLAIGKKNQEIARELVIVTGTVKAHINSIYRKLSVNSRVQAIARARALNLL</sequence>
<dbReference type="PROSITE" id="PS50043">
    <property type="entry name" value="HTH_LUXR_2"/>
    <property type="match status" value="1"/>
</dbReference>
<dbReference type="Pfam" id="PF13401">
    <property type="entry name" value="AAA_22"/>
    <property type="match status" value="1"/>
</dbReference>
<evidence type="ECO:0000259" key="4">
    <source>
        <dbReference type="PROSITE" id="PS50043"/>
    </source>
</evidence>
<dbReference type="InterPro" id="IPR011990">
    <property type="entry name" value="TPR-like_helical_dom_sf"/>
</dbReference>
<dbReference type="Gene3D" id="1.25.40.10">
    <property type="entry name" value="Tetratricopeptide repeat domain"/>
    <property type="match status" value="1"/>
</dbReference>
<dbReference type="KEGG" id="kbs:EPA93_34375"/>